<dbReference type="AlphaFoldDB" id="A0AAN9IRF9"/>
<organism evidence="2 3">
    <name type="scientific">Clitoria ternatea</name>
    <name type="common">Butterfly pea</name>
    <dbReference type="NCBI Taxonomy" id="43366"/>
    <lineage>
        <taxon>Eukaryota</taxon>
        <taxon>Viridiplantae</taxon>
        <taxon>Streptophyta</taxon>
        <taxon>Embryophyta</taxon>
        <taxon>Tracheophyta</taxon>
        <taxon>Spermatophyta</taxon>
        <taxon>Magnoliopsida</taxon>
        <taxon>eudicotyledons</taxon>
        <taxon>Gunneridae</taxon>
        <taxon>Pentapetalae</taxon>
        <taxon>rosids</taxon>
        <taxon>fabids</taxon>
        <taxon>Fabales</taxon>
        <taxon>Fabaceae</taxon>
        <taxon>Papilionoideae</taxon>
        <taxon>50 kb inversion clade</taxon>
        <taxon>NPAAA clade</taxon>
        <taxon>indigoferoid/millettioid clade</taxon>
        <taxon>Phaseoleae</taxon>
        <taxon>Clitoria</taxon>
    </lineage>
</organism>
<evidence type="ECO:0000313" key="2">
    <source>
        <dbReference type="EMBL" id="KAK7284887.1"/>
    </source>
</evidence>
<keyword evidence="3" id="KW-1185">Reference proteome</keyword>
<reference evidence="2 3" key="1">
    <citation type="submission" date="2024-01" db="EMBL/GenBank/DDBJ databases">
        <title>The genomes of 5 underutilized Papilionoideae crops provide insights into root nodulation and disease resistance.</title>
        <authorList>
            <person name="Yuan L."/>
        </authorList>
    </citation>
    <scope>NUCLEOTIDE SEQUENCE [LARGE SCALE GENOMIC DNA]</scope>
    <source>
        <strain evidence="2">LY-2023</strain>
        <tissue evidence="2">Leaf</tissue>
    </source>
</reference>
<feature type="transmembrane region" description="Helical" evidence="1">
    <location>
        <begin position="100"/>
        <end position="118"/>
    </location>
</feature>
<evidence type="ECO:0000256" key="1">
    <source>
        <dbReference type="SAM" id="Phobius"/>
    </source>
</evidence>
<accession>A0AAN9IRF9</accession>
<evidence type="ECO:0000313" key="3">
    <source>
        <dbReference type="Proteomes" id="UP001359559"/>
    </source>
</evidence>
<keyword evidence="1" id="KW-0812">Transmembrane</keyword>
<keyword evidence="1" id="KW-1133">Transmembrane helix</keyword>
<name>A0AAN9IRF9_CLITE</name>
<gene>
    <name evidence="2" type="ORF">RJT34_19641</name>
</gene>
<protein>
    <submittedName>
        <fullName evidence="2">Uncharacterized protein</fullName>
    </submittedName>
</protein>
<feature type="transmembrane region" description="Helical" evidence="1">
    <location>
        <begin position="133"/>
        <end position="152"/>
    </location>
</feature>
<comment type="caution">
    <text evidence="2">The sequence shown here is derived from an EMBL/GenBank/DDBJ whole genome shotgun (WGS) entry which is preliminary data.</text>
</comment>
<sequence>MRLRLAITPRDLSTPLRDQLLSAYLCLSEIKTPLGSSILLGDQLLSAHPRLLEINSSWLLHDLGQASLLGVCPTTTKTRGTTVGNPSNVKRTFHNYTQPLHPALGLRLVVGGLLYMGGVRSAQNNQWQLKTEYITFAFSLPLSFCQSFFFFLSSMASMCA</sequence>
<dbReference type="EMBL" id="JAYKXN010000005">
    <property type="protein sequence ID" value="KAK7284887.1"/>
    <property type="molecule type" value="Genomic_DNA"/>
</dbReference>
<keyword evidence="1" id="KW-0472">Membrane</keyword>
<proteinExistence type="predicted"/>
<dbReference type="Proteomes" id="UP001359559">
    <property type="component" value="Unassembled WGS sequence"/>
</dbReference>